<evidence type="ECO:0000313" key="1">
    <source>
        <dbReference type="EMBL" id="NKX88273.1"/>
    </source>
</evidence>
<keyword evidence="2" id="KW-1185">Reference proteome</keyword>
<evidence type="ECO:0000313" key="2">
    <source>
        <dbReference type="Proteomes" id="UP000572007"/>
    </source>
</evidence>
<dbReference type="AlphaFoldDB" id="A0A846W5Z6"/>
<proteinExistence type="predicted"/>
<dbReference type="SUPFAM" id="SSF51735">
    <property type="entry name" value="NAD(P)-binding Rossmann-fold domains"/>
    <property type="match status" value="1"/>
</dbReference>
<name>A0A846W5Z6_9NOCA</name>
<dbReference type="EMBL" id="JAAXOM010000003">
    <property type="protein sequence ID" value="NKX88273.1"/>
    <property type="molecule type" value="Genomic_DNA"/>
</dbReference>
<accession>A0A846W5Z6</accession>
<dbReference type="InterPro" id="IPR036291">
    <property type="entry name" value="NAD(P)-bd_dom_sf"/>
</dbReference>
<organism evidence="1 2">
    <name type="scientific">Nocardia coubleae</name>
    <dbReference type="NCBI Taxonomy" id="356147"/>
    <lineage>
        <taxon>Bacteria</taxon>
        <taxon>Bacillati</taxon>
        <taxon>Actinomycetota</taxon>
        <taxon>Actinomycetes</taxon>
        <taxon>Mycobacteriales</taxon>
        <taxon>Nocardiaceae</taxon>
        <taxon>Nocardia</taxon>
    </lineage>
</organism>
<dbReference type="RefSeq" id="WP_067637352.1">
    <property type="nucleotide sequence ID" value="NZ_JAAXOM010000003.1"/>
</dbReference>
<dbReference type="Proteomes" id="UP000572007">
    <property type="component" value="Unassembled WGS sequence"/>
</dbReference>
<reference evidence="1 2" key="1">
    <citation type="submission" date="2020-04" db="EMBL/GenBank/DDBJ databases">
        <title>MicrobeNet Type strains.</title>
        <authorList>
            <person name="Nicholson A.C."/>
        </authorList>
    </citation>
    <scope>NUCLEOTIDE SEQUENCE [LARGE SCALE GENOMIC DNA]</scope>
    <source>
        <strain evidence="1 2">DSM 44960</strain>
    </source>
</reference>
<sequence>MSMNVIVGRGGVATATALLLAGAGERVRMVSRGGLGPTHPNVELIALDVNDTAALTELARGARTVFNCAMPAYHTWPETLPPLFDSIRAAAEAVGADLVLLGNHYGYGPIDGVVDETTPLAATGAKGRVRAKVWIDALDAHRAGRVRVTEVRAGQFVGVGAVSLFSLLVQPAVLAGEPASVPQGLDLAHAFTMIGDAARALVAVARDDRAWGRAWHAPVITTSIRALATRLAELADAPAPVLTEMTDDEILELGRDDPFWPELLETAHMSRHEFLVDDTALRTTFSVTASDVDDVLADIVRAARVPAETP</sequence>
<dbReference type="Gene3D" id="3.40.50.720">
    <property type="entry name" value="NAD(P)-binding Rossmann-like Domain"/>
    <property type="match status" value="1"/>
</dbReference>
<gene>
    <name evidence="1" type="ORF">HGA10_13245</name>
</gene>
<comment type="caution">
    <text evidence="1">The sequence shown here is derived from an EMBL/GenBank/DDBJ whole genome shotgun (WGS) entry which is preliminary data.</text>
</comment>
<protein>
    <submittedName>
        <fullName evidence="1">NAD-dependent epimerase</fullName>
    </submittedName>
</protein>